<dbReference type="EMBL" id="JBHSIU010000046">
    <property type="protein sequence ID" value="MFC5003174.1"/>
    <property type="molecule type" value="Genomic_DNA"/>
</dbReference>
<dbReference type="PANTHER" id="PTHR46796:SF6">
    <property type="entry name" value="ARAC SUBFAMILY"/>
    <property type="match status" value="1"/>
</dbReference>
<dbReference type="InterPro" id="IPR050204">
    <property type="entry name" value="AraC_XylS_family_regulators"/>
</dbReference>
<sequence>MSMVLDTSLLPPGQRAEAVRATLGSYLHPVAVAVGPSGQARINHWQLGPGVQLLHSVAGSHRLTCTSRHLRDAGPERISLGLPISGAVRMRHRDLPGGDRIGELQLVDLTSPYDFLVEEVSVVEAVLIDYGRLGLPVDVVRRAVPHVAASPMYELLRRHLLELPGVLDKLRPDPALAILGSSTVELVRALITSVADQDGAWLRTATAGTLFTRVTEYIRQHQRDEDLSAARLATAHGVSARTVYAAFAQEGEQLAEWVIRGRLRGAHRELADSPTATVSSIARSWGFANPRHFARRFREVYGMSPQEWQRGPN</sequence>
<evidence type="ECO:0000313" key="5">
    <source>
        <dbReference type="EMBL" id="MFC5003174.1"/>
    </source>
</evidence>
<reference evidence="6" key="1">
    <citation type="journal article" date="2019" name="Int. J. Syst. Evol. Microbiol.">
        <title>The Global Catalogue of Microorganisms (GCM) 10K type strain sequencing project: providing services to taxonomists for standard genome sequencing and annotation.</title>
        <authorList>
            <consortium name="The Broad Institute Genomics Platform"/>
            <consortium name="The Broad Institute Genome Sequencing Center for Infectious Disease"/>
            <person name="Wu L."/>
            <person name="Ma J."/>
        </authorList>
    </citation>
    <scope>NUCLEOTIDE SEQUENCE [LARGE SCALE GENOMIC DNA]</scope>
    <source>
        <strain evidence="6">CGMCC 4.7152</strain>
    </source>
</reference>
<dbReference type="Gene3D" id="1.10.10.60">
    <property type="entry name" value="Homeodomain-like"/>
    <property type="match status" value="1"/>
</dbReference>
<organism evidence="5 6">
    <name type="scientific">Dactylosporangium cerinum</name>
    <dbReference type="NCBI Taxonomy" id="1434730"/>
    <lineage>
        <taxon>Bacteria</taxon>
        <taxon>Bacillati</taxon>
        <taxon>Actinomycetota</taxon>
        <taxon>Actinomycetes</taxon>
        <taxon>Micromonosporales</taxon>
        <taxon>Micromonosporaceae</taxon>
        <taxon>Dactylosporangium</taxon>
    </lineage>
</organism>
<evidence type="ECO:0000256" key="2">
    <source>
        <dbReference type="ARBA" id="ARBA00023125"/>
    </source>
</evidence>
<keyword evidence="6" id="KW-1185">Reference proteome</keyword>
<evidence type="ECO:0000313" key="6">
    <source>
        <dbReference type="Proteomes" id="UP001595912"/>
    </source>
</evidence>
<keyword evidence="1" id="KW-0805">Transcription regulation</keyword>
<keyword evidence="3" id="KW-0804">Transcription</keyword>
<dbReference type="Proteomes" id="UP001595912">
    <property type="component" value="Unassembled WGS sequence"/>
</dbReference>
<dbReference type="InterPro" id="IPR018060">
    <property type="entry name" value="HTH_AraC"/>
</dbReference>
<dbReference type="Pfam" id="PF12833">
    <property type="entry name" value="HTH_18"/>
    <property type="match status" value="1"/>
</dbReference>
<dbReference type="PROSITE" id="PS01124">
    <property type="entry name" value="HTH_ARAC_FAMILY_2"/>
    <property type="match status" value="1"/>
</dbReference>
<gene>
    <name evidence="5" type="ORF">ACFPIJ_35755</name>
</gene>
<dbReference type="RefSeq" id="WP_380121944.1">
    <property type="nucleotide sequence ID" value="NZ_JBHSIU010000046.1"/>
</dbReference>
<dbReference type="InterPro" id="IPR009057">
    <property type="entry name" value="Homeodomain-like_sf"/>
</dbReference>
<dbReference type="PROSITE" id="PS00041">
    <property type="entry name" value="HTH_ARAC_FAMILY_1"/>
    <property type="match status" value="1"/>
</dbReference>
<evidence type="ECO:0000256" key="1">
    <source>
        <dbReference type="ARBA" id="ARBA00023015"/>
    </source>
</evidence>
<dbReference type="PANTHER" id="PTHR46796">
    <property type="entry name" value="HTH-TYPE TRANSCRIPTIONAL ACTIVATOR RHAS-RELATED"/>
    <property type="match status" value="1"/>
</dbReference>
<dbReference type="InterPro" id="IPR020449">
    <property type="entry name" value="Tscrpt_reg_AraC-type_HTH"/>
</dbReference>
<comment type="caution">
    <text evidence="5">The sequence shown here is derived from an EMBL/GenBank/DDBJ whole genome shotgun (WGS) entry which is preliminary data.</text>
</comment>
<evidence type="ECO:0000259" key="4">
    <source>
        <dbReference type="PROSITE" id="PS01124"/>
    </source>
</evidence>
<proteinExistence type="predicted"/>
<dbReference type="SUPFAM" id="SSF46689">
    <property type="entry name" value="Homeodomain-like"/>
    <property type="match status" value="1"/>
</dbReference>
<dbReference type="InterPro" id="IPR018062">
    <property type="entry name" value="HTH_AraC-typ_CS"/>
</dbReference>
<dbReference type="PRINTS" id="PR00032">
    <property type="entry name" value="HTHARAC"/>
</dbReference>
<accession>A0ABV9W5G2</accession>
<evidence type="ECO:0000256" key="3">
    <source>
        <dbReference type="ARBA" id="ARBA00023163"/>
    </source>
</evidence>
<feature type="domain" description="HTH araC/xylS-type" evidence="4">
    <location>
        <begin position="212"/>
        <end position="311"/>
    </location>
</feature>
<dbReference type="SMART" id="SM00342">
    <property type="entry name" value="HTH_ARAC"/>
    <property type="match status" value="1"/>
</dbReference>
<name>A0ABV9W5G2_9ACTN</name>
<keyword evidence="2" id="KW-0238">DNA-binding</keyword>
<protein>
    <submittedName>
        <fullName evidence="5">Helix-turn-helix transcriptional regulator</fullName>
    </submittedName>
</protein>